<evidence type="ECO:0000313" key="4">
    <source>
        <dbReference type="EMBL" id="RNL19958.1"/>
    </source>
</evidence>
<accession>A0A3N0AFA9</accession>
<name>A0A3N0AFA9_9ACTN</name>
<comment type="caution">
    <text evidence="4">The sequence shown here is derived from an EMBL/GenBank/DDBJ whole genome shotgun (WGS) entry which is preliminary data.</text>
</comment>
<gene>
    <name evidence="4" type="ORF">DMP07_05865</name>
</gene>
<keyword evidence="2" id="KW-0479">Metal-binding</keyword>
<comment type="cofactor">
    <cofactor evidence="2">
        <name>a divalent metal cation</name>
        <dbReference type="ChEBI" id="CHEBI:60240"/>
    </cofactor>
</comment>
<comment type="similarity">
    <text evidence="1 2">Belongs to the metallophosphoesterase superfamily. YfcE family.</text>
</comment>
<sequence>MAGAARSGVDGPLLVGILSDTHGVLPQAAFAELADCDFIVHAGDICDPGILAELETLAPVTAVLGNNDCREYGEAVGRFATPVIGGVRFLVTHTPDDLQRALRGCTSALQPGDPVPQVAVHGHTHVPRILKGKAASPASLVVCPGSVTRPRGGSAPSVAKMVVEGGAVKSVELVETGHFA</sequence>
<keyword evidence="5" id="KW-1185">Reference proteome</keyword>
<proteinExistence type="inferred from homology"/>
<dbReference type="GO" id="GO:0016787">
    <property type="term" value="F:hydrolase activity"/>
    <property type="evidence" value="ECO:0007669"/>
    <property type="project" value="UniProtKB-UniRule"/>
</dbReference>
<dbReference type="EC" id="3.1.4.-" evidence="2"/>
<dbReference type="NCBIfam" id="TIGR00040">
    <property type="entry name" value="yfcE"/>
    <property type="match status" value="1"/>
</dbReference>
<dbReference type="InterPro" id="IPR029052">
    <property type="entry name" value="Metallo-depent_PP-like"/>
</dbReference>
<dbReference type="EMBL" id="QICB01000003">
    <property type="protein sequence ID" value="RNL19958.1"/>
    <property type="molecule type" value="Genomic_DNA"/>
</dbReference>
<dbReference type="InterPro" id="IPR024654">
    <property type="entry name" value="Calcineurin-like_PHP_lpxH"/>
</dbReference>
<protein>
    <recommendedName>
        <fullName evidence="2">Phosphoesterase</fullName>
        <ecNumber evidence="2">3.1.4.-</ecNumber>
    </recommendedName>
</protein>
<dbReference type="Pfam" id="PF12850">
    <property type="entry name" value="Metallophos_2"/>
    <property type="match status" value="1"/>
</dbReference>
<dbReference type="OrthoDB" id="9785951at2"/>
<dbReference type="SUPFAM" id="SSF56300">
    <property type="entry name" value="Metallo-dependent phosphatases"/>
    <property type="match status" value="1"/>
</dbReference>
<dbReference type="GO" id="GO:0046872">
    <property type="term" value="F:metal ion binding"/>
    <property type="evidence" value="ECO:0007669"/>
    <property type="project" value="UniProtKB-KW"/>
</dbReference>
<evidence type="ECO:0000259" key="3">
    <source>
        <dbReference type="Pfam" id="PF12850"/>
    </source>
</evidence>
<reference evidence="5" key="1">
    <citation type="submission" date="2018-05" db="EMBL/GenBank/DDBJ databases">
        <title>Genome Sequencing of selected type strains of the family Eggerthellaceae.</title>
        <authorList>
            <person name="Danylec N."/>
            <person name="Stoll D.A."/>
            <person name="Doetsch A."/>
            <person name="Huch M."/>
        </authorList>
    </citation>
    <scope>NUCLEOTIDE SEQUENCE [LARGE SCALE GENOMIC DNA]</scope>
    <source>
        <strain evidence="5">DSM 17537</strain>
    </source>
</reference>
<evidence type="ECO:0000256" key="1">
    <source>
        <dbReference type="ARBA" id="ARBA00008950"/>
    </source>
</evidence>
<feature type="domain" description="Calcineurin-like phosphoesterase" evidence="3">
    <location>
        <begin position="14"/>
        <end position="163"/>
    </location>
</feature>
<evidence type="ECO:0000256" key="2">
    <source>
        <dbReference type="RuleBase" id="RU362039"/>
    </source>
</evidence>
<evidence type="ECO:0000313" key="5">
    <source>
        <dbReference type="Proteomes" id="UP000267368"/>
    </source>
</evidence>
<dbReference type="InterPro" id="IPR000979">
    <property type="entry name" value="Phosphodiesterase_MJ0936/Vps29"/>
</dbReference>
<dbReference type="Gene3D" id="3.60.21.10">
    <property type="match status" value="1"/>
</dbReference>
<dbReference type="Proteomes" id="UP000267368">
    <property type="component" value="Unassembled WGS sequence"/>
</dbReference>
<dbReference type="AlphaFoldDB" id="A0A3N0AFA9"/>
<organism evidence="4 5">
    <name type="scientific">Slackia faecicanis</name>
    <dbReference type="NCBI Taxonomy" id="255723"/>
    <lineage>
        <taxon>Bacteria</taxon>
        <taxon>Bacillati</taxon>
        <taxon>Actinomycetota</taxon>
        <taxon>Coriobacteriia</taxon>
        <taxon>Eggerthellales</taxon>
        <taxon>Eggerthellaceae</taxon>
        <taxon>Slackia</taxon>
    </lineage>
</organism>